<dbReference type="AlphaFoldDB" id="A0A316AC18"/>
<gene>
    <name evidence="2" type="ORF">BXY45_10522</name>
</gene>
<sequence>MPPAKFPEVRRAGELHTGSVTVPTSGPTPTPAPGDPSLRRVHVVVELQAPADGATGGVQGAADAVAEKLPWNRLPAMVDSASREAAVVAADDSRSLEVVLLLEAHTEDEADADAVSVVTEALDAAGLSPDAATPRQVVVRDAYLP</sequence>
<organism evidence="2 3">
    <name type="scientific">Quadrisphaera granulorum</name>
    <dbReference type="NCBI Taxonomy" id="317664"/>
    <lineage>
        <taxon>Bacteria</taxon>
        <taxon>Bacillati</taxon>
        <taxon>Actinomycetota</taxon>
        <taxon>Actinomycetes</taxon>
        <taxon>Kineosporiales</taxon>
        <taxon>Kineosporiaceae</taxon>
        <taxon>Quadrisphaera</taxon>
    </lineage>
</organism>
<keyword evidence="3" id="KW-1185">Reference proteome</keyword>
<dbReference type="Proteomes" id="UP000245469">
    <property type="component" value="Unassembled WGS sequence"/>
</dbReference>
<feature type="region of interest" description="Disordered" evidence="1">
    <location>
        <begin position="1"/>
        <end position="37"/>
    </location>
</feature>
<name>A0A316AC18_9ACTN</name>
<accession>A0A316AC18</accession>
<dbReference type="EMBL" id="QGDQ01000005">
    <property type="protein sequence ID" value="PWJ54818.1"/>
    <property type="molecule type" value="Genomic_DNA"/>
</dbReference>
<evidence type="ECO:0000313" key="2">
    <source>
        <dbReference type="EMBL" id="PWJ54818.1"/>
    </source>
</evidence>
<evidence type="ECO:0000313" key="3">
    <source>
        <dbReference type="Proteomes" id="UP000245469"/>
    </source>
</evidence>
<protein>
    <submittedName>
        <fullName evidence="2">Uncharacterized protein</fullName>
    </submittedName>
</protein>
<comment type="caution">
    <text evidence="2">The sequence shown here is derived from an EMBL/GenBank/DDBJ whole genome shotgun (WGS) entry which is preliminary data.</text>
</comment>
<reference evidence="2 3" key="1">
    <citation type="submission" date="2018-03" db="EMBL/GenBank/DDBJ databases">
        <title>Genomic Encyclopedia of Archaeal and Bacterial Type Strains, Phase II (KMG-II): from individual species to whole genera.</title>
        <authorList>
            <person name="Goeker M."/>
        </authorList>
    </citation>
    <scope>NUCLEOTIDE SEQUENCE [LARGE SCALE GENOMIC DNA]</scope>
    <source>
        <strain evidence="2 3">DSM 44889</strain>
    </source>
</reference>
<proteinExistence type="predicted"/>
<evidence type="ECO:0000256" key="1">
    <source>
        <dbReference type="SAM" id="MobiDB-lite"/>
    </source>
</evidence>